<feature type="transmembrane region" description="Helical" evidence="5">
    <location>
        <begin position="246"/>
        <end position="263"/>
    </location>
</feature>
<proteinExistence type="predicted"/>
<dbReference type="Proteomes" id="UP001057134">
    <property type="component" value="Chromosome"/>
</dbReference>
<dbReference type="InterPro" id="IPR007016">
    <property type="entry name" value="O-antigen_ligase-rel_domated"/>
</dbReference>
<feature type="transmembrane region" description="Helical" evidence="5">
    <location>
        <begin position="268"/>
        <end position="287"/>
    </location>
</feature>
<feature type="transmembrane region" description="Helical" evidence="5">
    <location>
        <begin position="122"/>
        <end position="143"/>
    </location>
</feature>
<feature type="transmembrane region" description="Helical" evidence="5">
    <location>
        <begin position="98"/>
        <end position="116"/>
    </location>
</feature>
<dbReference type="EMBL" id="CP027059">
    <property type="protein sequence ID" value="UQZ83522.1"/>
    <property type="molecule type" value="Genomic_DNA"/>
</dbReference>
<protein>
    <submittedName>
        <fullName evidence="7">O-Antigen ligase</fullName>
    </submittedName>
</protein>
<reference evidence="7" key="2">
    <citation type="journal article" date="2021" name="J Anim Sci Technol">
        <title>Complete genome sequence of Paenibacillus konkukensis sp. nov. SK3146 as a potential probiotic strain.</title>
        <authorList>
            <person name="Jung H.I."/>
            <person name="Park S."/>
            <person name="Niu K.M."/>
            <person name="Lee S.W."/>
            <person name="Kothari D."/>
            <person name="Yi K.J."/>
            <person name="Kim S.K."/>
        </authorList>
    </citation>
    <scope>NUCLEOTIDE SEQUENCE</scope>
    <source>
        <strain evidence="7">SK3146</strain>
    </source>
</reference>
<evidence type="ECO:0000256" key="2">
    <source>
        <dbReference type="ARBA" id="ARBA00022692"/>
    </source>
</evidence>
<sequence>MLTEHKYRSRGLAVPSRRGEERSVMMYGLLILFAGLYLLAAPFQRGLFLAARVEGDPRVNLSYELPIQSTLLLISFVMLAMAVYVWKYRDQLGKHTAAVILVWLLPVSALCSYFQAVSLHYGFLLIQVQVLYAAMFLLGLLITLHPAGRKLLPQFVAFSSYAIVVYGLLNLFGNVHYNGAVMVESYGLRLSSVFQYPNANAGFLLLVIACAAYGAVTARNQWVSLLHAVMLVPALLSLMLTLSRGALLMLPLILWLLLFLLPVSRQLLLLLHAGAAAIGMLCLLTSVTETALTVQQHAAPAPLWPSWGMLLGASLAAALVSVGLQHVVLLRLPKLRPGGDAIVAGGEQEHKPAPLWSRRWTLPAALALLGAAAVFLAASDSPLLNLLPRTLEQRIRSIDFQQHSVLERGVFYMDSLKIIRDYPVFGAGGGAWSALYPTYQSYPYTSRQAHNFILQLWVEQGTAGVLAFLALFLYTAIRYIRAISRLGAWQEPHLFYAIAAGALLLHSAIDFDLSFVYLASVVFLCLGGMAAIGGERLGESSATDKRVRRWSVGNAKPAAAYSVLLAAAAIFVLITGASYVSGGRTMQSAVNSLSGQSEIDVKETAGLMQEALRKQPDNPGYMLLLMNLLELGYEQTKDERFDQEAGNWMAQLQRVEPLSKELLEARWNRAVRQQDLDQALTIADEALGRFPWDQTMYERAMELRFQLSEKERLEHHDQAAAKRHRTLGTELFRQFLLKRKQLDDMPKTINLGKSFEVTPAMAISTGQMLYIEGQYTEAAAALKLGMDGRLEEPIQQAIARWYLAALARAGKADQELLGKLVEQNKEEQNLLEQLIHAQF</sequence>
<evidence type="ECO:0000256" key="4">
    <source>
        <dbReference type="ARBA" id="ARBA00023136"/>
    </source>
</evidence>
<gene>
    <name evidence="7" type="ORF">SK3146_02709</name>
</gene>
<organism evidence="7 8">
    <name type="scientific">Paenibacillus konkukensis</name>
    <dbReference type="NCBI Taxonomy" id="2020716"/>
    <lineage>
        <taxon>Bacteria</taxon>
        <taxon>Bacillati</taxon>
        <taxon>Bacillota</taxon>
        <taxon>Bacilli</taxon>
        <taxon>Bacillales</taxon>
        <taxon>Paenibacillaceae</taxon>
        <taxon>Paenibacillus</taxon>
    </lineage>
</organism>
<feature type="transmembrane region" description="Helical" evidence="5">
    <location>
        <begin position="515"/>
        <end position="537"/>
    </location>
</feature>
<feature type="transmembrane region" description="Helical" evidence="5">
    <location>
        <begin position="461"/>
        <end position="480"/>
    </location>
</feature>
<dbReference type="PANTHER" id="PTHR37422">
    <property type="entry name" value="TEICHURONIC ACID BIOSYNTHESIS PROTEIN TUAE"/>
    <property type="match status" value="1"/>
</dbReference>
<feature type="transmembrane region" description="Helical" evidence="5">
    <location>
        <begin position="155"/>
        <end position="173"/>
    </location>
</feature>
<feature type="transmembrane region" description="Helical" evidence="5">
    <location>
        <begin position="65"/>
        <end position="86"/>
    </location>
</feature>
<evidence type="ECO:0000256" key="1">
    <source>
        <dbReference type="ARBA" id="ARBA00004141"/>
    </source>
</evidence>
<keyword evidence="4 5" id="KW-0472">Membrane</keyword>
<feature type="transmembrane region" description="Helical" evidence="5">
    <location>
        <begin position="193"/>
        <end position="215"/>
    </location>
</feature>
<keyword evidence="2 5" id="KW-0812">Transmembrane</keyword>
<feature type="transmembrane region" description="Helical" evidence="5">
    <location>
        <begin position="24"/>
        <end position="45"/>
    </location>
</feature>
<evidence type="ECO:0000256" key="5">
    <source>
        <dbReference type="SAM" id="Phobius"/>
    </source>
</evidence>
<dbReference type="Pfam" id="PF04932">
    <property type="entry name" value="Wzy_C"/>
    <property type="match status" value="1"/>
</dbReference>
<feature type="transmembrane region" description="Helical" evidence="5">
    <location>
        <begin position="307"/>
        <end position="330"/>
    </location>
</feature>
<evidence type="ECO:0000259" key="6">
    <source>
        <dbReference type="Pfam" id="PF04932"/>
    </source>
</evidence>
<dbReference type="GO" id="GO:0016874">
    <property type="term" value="F:ligase activity"/>
    <property type="evidence" value="ECO:0007669"/>
    <property type="project" value="UniProtKB-KW"/>
</dbReference>
<feature type="transmembrane region" description="Helical" evidence="5">
    <location>
        <begin position="360"/>
        <end position="378"/>
    </location>
</feature>
<feature type="domain" description="O-antigen ligase-related" evidence="6">
    <location>
        <begin position="356"/>
        <end position="469"/>
    </location>
</feature>
<evidence type="ECO:0000313" key="7">
    <source>
        <dbReference type="EMBL" id="UQZ83522.1"/>
    </source>
</evidence>
<reference evidence="7" key="1">
    <citation type="submission" date="2018-02" db="EMBL/GenBank/DDBJ databases">
        <authorList>
            <person name="Kim S.-K."/>
            <person name="Jung H.-I."/>
            <person name="Lee S.-W."/>
        </authorList>
    </citation>
    <scope>NUCLEOTIDE SEQUENCE</scope>
    <source>
        <strain evidence="7">SK3146</strain>
    </source>
</reference>
<evidence type="ECO:0000256" key="3">
    <source>
        <dbReference type="ARBA" id="ARBA00022989"/>
    </source>
</evidence>
<feature type="transmembrane region" description="Helical" evidence="5">
    <location>
        <begin position="558"/>
        <end position="580"/>
    </location>
</feature>
<dbReference type="PANTHER" id="PTHR37422:SF13">
    <property type="entry name" value="LIPOPOLYSACCHARIDE BIOSYNTHESIS PROTEIN PA4999-RELATED"/>
    <property type="match status" value="1"/>
</dbReference>
<dbReference type="RefSeq" id="WP_249865529.1">
    <property type="nucleotide sequence ID" value="NZ_CP027059.1"/>
</dbReference>
<keyword evidence="7" id="KW-0436">Ligase</keyword>
<dbReference type="InterPro" id="IPR051533">
    <property type="entry name" value="WaaL-like"/>
</dbReference>
<evidence type="ECO:0000313" key="8">
    <source>
        <dbReference type="Proteomes" id="UP001057134"/>
    </source>
</evidence>
<keyword evidence="3 5" id="KW-1133">Transmembrane helix</keyword>
<name>A0ABY4RN73_9BACL</name>
<comment type="subcellular location">
    <subcellularLocation>
        <location evidence="1">Membrane</location>
        <topology evidence="1">Multi-pass membrane protein</topology>
    </subcellularLocation>
</comment>
<keyword evidence="8" id="KW-1185">Reference proteome</keyword>
<accession>A0ABY4RN73</accession>
<feature type="transmembrane region" description="Helical" evidence="5">
    <location>
        <begin position="222"/>
        <end position="240"/>
    </location>
</feature>
<feature type="transmembrane region" description="Helical" evidence="5">
    <location>
        <begin position="492"/>
        <end position="509"/>
    </location>
</feature>